<dbReference type="AlphaFoldDB" id="A0AAE1LHS6"/>
<feature type="region of interest" description="Disordered" evidence="1">
    <location>
        <begin position="292"/>
        <end position="316"/>
    </location>
</feature>
<feature type="compositionally biased region" description="Acidic residues" evidence="1">
    <location>
        <begin position="296"/>
        <end position="309"/>
    </location>
</feature>
<keyword evidence="3" id="KW-1185">Reference proteome</keyword>
<gene>
    <name evidence="2" type="ORF">KUF71_007809</name>
</gene>
<evidence type="ECO:0000313" key="3">
    <source>
        <dbReference type="Proteomes" id="UP001219518"/>
    </source>
</evidence>
<organism evidence="2 3">
    <name type="scientific">Frankliniella fusca</name>
    <dbReference type="NCBI Taxonomy" id="407009"/>
    <lineage>
        <taxon>Eukaryota</taxon>
        <taxon>Metazoa</taxon>
        <taxon>Ecdysozoa</taxon>
        <taxon>Arthropoda</taxon>
        <taxon>Hexapoda</taxon>
        <taxon>Insecta</taxon>
        <taxon>Pterygota</taxon>
        <taxon>Neoptera</taxon>
        <taxon>Paraneoptera</taxon>
        <taxon>Thysanoptera</taxon>
        <taxon>Terebrantia</taxon>
        <taxon>Thripoidea</taxon>
        <taxon>Thripidae</taxon>
        <taxon>Frankliniella</taxon>
    </lineage>
</organism>
<dbReference type="PANTHER" id="PTHR46704">
    <property type="entry name" value="CXC DOMAIN-CONTAINING PROTEIN-RELATED"/>
    <property type="match status" value="1"/>
</dbReference>
<reference evidence="2" key="2">
    <citation type="journal article" date="2023" name="BMC Genomics">
        <title>Pest status, molecular evolution, and epigenetic factors derived from the genome assembly of Frankliniella fusca, a thysanopteran phytovirus vector.</title>
        <authorList>
            <person name="Catto M.A."/>
            <person name="Labadie P.E."/>
            <person name="Jacobson A.L."/>
            <person name="Kennedy G.G."/>
            <person name="Srinivasan R."/>
            <person name="Hunt B.G."/>
        </authorList>
    </citation>
    <scope>NUCLEOTIDE SEQUENCE</scope>
    <source>
        <strain evidence="2">PL_HMW_Pooled</strain>
    </source>
</reference>
<name>A0AAE1LHS6_9NEOP</name>
<sequence length="316" mass="33879">MVKSALQHHGVAVLQAEDDADCLIVNTAISVATESGKPAVVVSDDTDVLSLLVNQAGRTPANLFQLSQAGKKEPKIYDISAIRKELGEAADLILFAHAISGTDTTSALYMKGKRDPLKKLMKNDNLRKLAQVFYNTLSSKAEVAAAGEAFILTWYGISAPNLDKARYKAYVRQIAKKSVASKIDLALLPPTSAAAIQHCLRVYHQVQAWLGRELPAVDWGWKLSPTGLLVPVTTTLLAAPSKVLESIACACRGDCSNRICGCVRASDRCSPMCANCCGQACSNAMLDVPGGTDLGDYAEQESDPDDPDETEKMKSH</sequence>
<comment type="caution">
    <text evidence="2">The sequence shown here is derived from an EMBL/GenBank/DDBJ whole genome shotgun (WGS) entry which is preliminary data.</text>
</comment>
<dbReference type="Proteomes" id="UP001219518">
    <property type="component" value="Unassembled WGS sequence"/>
</dbReference>
<reference evidence="2" key="1">
    <citation type="submission" date="2021-07" db="EMBL/GenBank/DDBJ databases">
        <authorList>
            <person name="Catto M.A."/>
            <person name="Jacobson A."/>
            <person name="Kennedy G."/>
            <person name="Labadie P."/>
            <person name="Hunt B.G."/>
            <person name="Srinivasan R."/>
        </authorList>
    </citation>
    <scope>NUCLEOTIDE SEQUENCE</scope>
    <source>
        <strain evidence="2">PL_HMW_Pooled</strain>
        <tissue evidence="2">Head</tissue>
    </source>
</reference>
<evidence type="ECO:0000256" key="1">
    <source>
        <dbReference type="SAM" id="MobiDB-lite"/>
    </source>
</evidence>
<evidence type="ECO:0000313" key="2">
    <source>
        <dbReference type="EMBL" id="KAK3918562.1"/>
    </source>
</evidence>
<proteinExistence type="predicted"/>
<protein>
    <submittedName>
        <fullName evidence="2">Chromosome-associated kinesin KIF4</fullName>
    </submittedName>
</protein>
<dbReference type="EMBL" id="JAHWGI010000959">
    <property type="protein sequence ID" value="KAK3918562.1"/>
    <property type="molecule type" value="Genomic_DNA"/>
</dbReference>
<accession>A0AAE1LHS6</accession>
<dbReference type="PANTHER" id="PTHR46704:SF1">
    <property type="entry name" value="TELOMERE LENGTH REGULATION PROTEIN TEL2 HOMOLOG"/>
    <property type="match status" value="1"/>
</dbReference>